<evidence type="ECO:0000313" key="3">
    <source>
        <dbReference type="Proteomes" id="UP000321113"/>
    </source>
</evidence>
<dbReference type="SUPFAM" id="SSF53335">
    <property type="entry name" value="S-adenosyl-L-methionine-dependent methyltransferases"/>
    <property type="match status" value="1"/>
</dbReference>
<protein>
    <recommendedName>
        <fullName evidence="1">Methyltransferase type 11 domain-containing protein</fullName>
    </recommendedName>
</protein>
<dbReference type="InterPro" id="IPR029063">
    <property type="entry name" value="SAM-dependent_MTases_sf"/>
</dbReference>
<feature type="domain" description="Methyltransferase type 11" evidence="1">
    <location>
        <begin position="16"/>
        <end position="74"/>
    </location>
</feature>
<organism evidence="2 3">
    <name type="scientific">Vibrio superstes NBRC 103154</name>
    <dbReference type="NCBI Taxonomy" id="1219062"/>
    <lineage>
        <taxon>Bacteria</taxon>
        <taxon>Pseudomonadati</taxon>
        <taxon>Pseudomonadota</taxon>
        <taxon>Gammaproteobacteria</taxon>
        <taxon>Vibrionales</taxon>
        <taxon>Vibrionaceae</taxon>
        <taxon>Vibrio</taxon>
    </lineage>
</organism>
<dbReference type="EMBL" id="BJXK01000016">
    <property type="protein sequence ID" value="GEM81029.1"/>
    <property type="molecule type" value="Genomic_DNA"/>
</dbReference>
<keyword evidence="3" id="KW-1185">Reference proteome</keyword>
<sequence>MSISKSLAVKIKDCHYTCIDIYPNRNNWVNYQQFDGNTIPFGDKTYDIAIFSDVLHHDFSNIESLLTEARRVAKYIIIKDHFEYGFFSRKVLQIADFIGNYGYGVSIPNRYLSQDYYKDLIDKLGLLELNRTWPINLYPNSLIAGVIIKKEFQFISILSTENHT</sequence>
<dbReference type="Gene3D" id="3.40.50.150">
    <property type="entry name" value="Vaccinia Virus protein VP39"/>
    <property type="match status" value="1"/>
</dbReference>
<dbReference type="CDD" id="cd02440">
    <property type="entry name" value="AdoMet_MTases"/>
    <property type="match status" value="1"/>
</dbReference>
<reference evidence="2 3" key="1">
    <citation type="submission" date="2019-07" db="EMBL/GenBank/DDBJ databases">
        <title>Whole genome shotgun sequence of Vibrio superstes NBRC 103154.</title>
        <authorList>
            <person name="Hosoyama A."/>
            <person name="Uohara A."/>
            <person name="Ohji S."/>
            <person name="Ichikawa N."/>
        </authorList>
    </citation>
    <scope>NUCLEOTIDE SEQUENCE [LARGE SCALE GENOMIC DNA]</scope>
    <source>
        <strain evidence="2 3">NBRC 103154</strain>
    </source>
</reference>
<dbReference type="InterPro" id="IPR013216">
    <property type="entry name" value="Methyltransf_11"/>
</dbReference>
<accession>A0A511QUJ2</accession>
<evidence type="ECO:0000313" key="2">
    <source>
        <dbReference type="EMBL" id="GEM81029.1"/>
    </source>
</evidence>
<proteinExistence type="predicted"/>
<gene>
    <name evidence="2" type="ORF">VSU01S_32740</name>
</gene>
<name>A0A511QUJ2_9VIBR</name>
<dbReference type="AlphaFoldDB" id="A0A511QUJ2"/>
<comment type="caution">
    <text evidence="2">The sequence shown here is derived from an EMBL/GenBank/DDBJ whole genome shotgun (WGS) entry which is preliminary data.</text>
</comment>
<dbReference type="GO" id="GO:0008757">
    <property type="term" value="F:S-adenosylmethionine-dependent methyltransferase activity"/>
    <property type="evidence" value="ECO:0007669"/>
    <property type="project" value="InterPro"/>
</dbReference>
<dbReference type="Proteomes" id="UP000321113">
    <property type="component" value="Unassembled WGS sequence"/>
</dbReference>
<evidence type="ECO:0000259" key="1">
    <source>
        <dbReference type="Pfam" id="PF08241"/>
    </source>
</evidence>
<dbReference type="Pfam" id="PF08241">
    <property type="entry name" value="Methyltransf_11"/>
    <property type="match status" value="1"/>
</dbReference>